<evidence type="ECO:0000313" key="8">
    <source>
        <dbReference type="Proteomes" id="UP001500393"/>
    </source>
</evidence>
<dbReference type="PANTHER" id="PTHR42711">
    <property type="entry name" value="ABC TRANSPORTER ATP-BINDING PROTEIN"/>
    <property type="match status" value="1"/>
</dbReference>
<dbReference type="EMBL" id="BAAAOS010000038">
    <property type="protein sequence ID" value="GAA1592122.1"/>
    <property type="molecule type" value="Genomic_DNA"/>
</dbReference>
<reference evidence="8" key="1">
    <citation type="journal article" date="2019" name="Int. J. Syst. Evol. Microbiol.">
        <title>The Global Catalogue of Microorganisms (GCM) 10K type strain sequencing project: providing services to taxonomists for standard genome sequencing and annotation.</title>
        <authorList>
            <consortium name="The Broad Institute Genomics Platform"/>
            <consortium name="The Broad Institute Genome Sequencing Center for Infectious Disease"/>
            <person name="Wu L."/>
            <person name="Ma J."/>
        </authorList>
    </citation>
    <scope>NUCLEOTIDE SEQUENCE [LARGE SCALE GENOMIC DNA]</scope>
    <source>
        <strain evidence="8">JCM 14969</strain>
    </source>
</reference>
<gene>
    <name evidence="7" type="ORF">GCM10009789_52780</name>
</gene>
<keyword evidence="3" id="KW-0547">Nucleotide-binding</keyword>
<dbReference type="InterPro" id="IPR003593">
    <property type="entry name" value="AAA+_ATPase"/>
</dbReference>
<dbReference type="GO" id="GO:0005524">
    <property type="term" value="F:ATP binding"/>
    <property type="evidence" value="ECO:0007669"/>
    <property type="project" value="UniProtKB-KW"/>
</dbReference>
<keyword evidence="5" id="KW-0046">Antibiotic resistance</keyword>
<sequence length="310" mass="33359">MPENDTDLVVVTNLRKTYGATVAVDDVSLTVHPGEIFGILGPNGAGKTTTVESIAGLRTPDAGTVRVVGLDPRKRRTEITSLIGVQLQASELPEKIKAREALELYASFYPNPADPADLLERLGLTKVRNTAFAKLSGGQKQRLSIALALIGNPRIAILDELTTGLDPQARRDTWELVKQIRDSGVTIILVTHFMEEAEYLCDRIAIIDNGLVVALDTPAGLIEAARSGQRITFRVRGELDDAILKALPAVDSVQHDGDRVVVTGNDDLLVAVVTVLAGRGLAPVDLQTERTTLDDAFLALAGRDFEGARR</sequence>
<accession>A0ABP4PVH3</accession>
<evidence type="ECO:0000313" key="7">
    <source>
        <dbReference type="EMBL" id="GAA1592122.1"/>
    </source>
</evidence>
<dbReference type="SMART" id="SM00382">
    <property type="entry name" value="AAA"/>
    <property type="match status" value="1"/>
</dbReference>
<dbReference type="Gene3D" id="3.40.50.300">
    <property type="entry name" value="P-loop containing nucleotide triphosphate hydrolases"/>
    <property type="match status" value="1"/>
</dbReference>
<proteinExistence type="predicted"/>
<comment type="caution">
    <text evidence="7">The sequence shown here is derived from an EMBL/GenBank/DDBJ whole genome shotgun (WGS) entry which is preliminary data.</text>
</comment>
<dbReference type="Pfam" id="PF00005">
    <property type="entry name" value="ABC_tran"/>
    <property type="match status" value="1"/>
</dbReference>
<evidence type="ECO:0000256" key="3">
    <source>
        <dbReference type="ARBA" id="ARBA00022741"/>
    </source>
</evidence>
<dbReference type="CDD" id="cd03230">
    <property type="entry name" value="ABC_DR_subfamily_A"/>
    <property type="match status" value="1"/>
</dbReference>
<evidence type="ECO:0000256" key="5">
    <source>
        <dbReference type="ARBA" id="ARBA00023251"/>
    </source>
</evidence>
<dbReference type="PROSITE" id="PS00211">
    <property type="entry name" value="ABC_TRANSPORTER_1"/>
    <property type="match status" value="1"/>
</dbReference>
<keyword evidence="4 7" id="KW-0067">ATP-binding</keyword>
<evidence type="ECO:0000256" key="2">
    <source>
        <dbReference type="ARBA" id="ARBA00022448"/>
    </source>
</evidence>
<keyword evidence="2" id="KW-0813">Transport</keyword>
<protein>
    <submittedName>
        <fullName evidence="7">ABC transporter ATP-binding protein</fullName>
    </submittedName>
</protein>
<dbReference type="InterPro" id="IPR017871">
    <property type="entry name" value="ABC_transporter-like_CS"/>
</dbReference>
<dbReference type="RefSeq" id="WP_344218451.1">
    <property type="nucleotide sequence ID" value="NZ_BAAAOS010000038.1"/>
</dbReference>
<comment type="subcellular location">
    <subcellularLocation>
        <location evidence="1">Cell membrane</location>
        <topology evidence="1">Peripheral membrane protein</topology>
    </subcellularLocation>
</comment>
<dbReference type="InterPro" id="IPR050763">
    <property type="entry name" value="ABC_transporter_ATP-binding"/>
</dbReference>
<dbReference type="InterPro" id="IPR027417">
    <property type="entry name" value="P-loop_NTPase"/>
</dbReference>
<dbReference type="PANTHER" id="PTHR42711:SF16">
    <property type="entry name" value="ABC TRANSPORTER ATP-BINDING PROTEIN"/>
    <property type="match status" value="1"/>
</dbReference>
<feature type="domain" description="ABC transporter" evidence="6">
    <location>
        <begin position="9"/>
        <end position="234"/>
    </location>
</feature>
<keyword evidence="8" id="KW-1185">Reference proteome</keyword>
<organism evidence="7 8">
    <name type="scientific">Kribbella sancticallisti</name>
    <dbReference type="NCBI Taxonomy" id="460087"/>
    <lineage>
        <taxon>Bacteria</taxon>
        <taxon>Bacillati</taxon>
        <taxon>Actinomycetota</taxon>
        <taxon>Actinomycetes</taxon>
        <taxon>Propionibacteriales</taxon>
        <taxon>Kribbellaceae</taxon>
        <taxon>Kribbella</taxon>
    </lineage>
</organism>
<evidence type="ECO:0000259" key="6">
    <source>
        <dbReference type="PROSITE" id="PS50893"/>
    </source>
</evidence>
<dbReference type="PROSITE" id="PS50893">
    <property type="entry name" value="ABC_TRANSPORTER_2"/>
    <property type="match status" value="1"/>
</dbReference>
<dbReference type="InterPro" id="IPR003439">
    <property type="entry name" value="ABC_transporter-like_ATP-bd"/>
</dbReference>
<dbReference type="SUPFAM" id="SSF52540">
    <property type="entry name" value="P-loop containing nucleoside triphosphate hydrolases"/>
    <property type="match status" value="1"/>
</dbReference>
<evidence type="ECO:0000256" key="4">
    <source>
        <dbReference type="ARBA" id="ARBA00022840"/>
    </source>
</evidence>
<name>A0ABP4PVH3_9ACTN</name>
<evidence type="ECO:0000256" key="1">
    <source>
        <dbReference type="ARBA" id="ARBA00004202"/>
    </source>
</evidence>
<dbReference type="Proteomes" id="UP001500393">
    <property type="component" value="Unassembled WGS sequence"/>
</dbReference>